<accession>Q8DIU5</accession>
<dbReference type="KEGG" id="tel:tll1486"/>
<dbReference type="PROSITE" id="PS50994">
    <property type="entry name" value="INTEGRASE"/>
    <property type="match status" value="1"/>
</dbReference>
<protein>
    <submittedName>
        <fullName evidence="2">Tll1486 protein</fullName>
    </submittedName>
</protein>
<dbReference type="eggNOG" id="COG2801">
    <property type="taxonomic scope" value="Bacteria"/>
</dbReference>
<dbReference type="NCBIfam" id="NF033577">
    <property type="entry name" value="transpos_IS481"/>
    <property type="match status" value="1"/>
</dbReference>
<dbReference type="AlphaFoldDB" id="Q8DIU5"/>
<keyword evidence="3" id="KW-1185">Reference proteome</keyword>
<dbReference type="InterPro" id="IPR039537">
    <property type="entry name" value="Retrotran_Ty1/copia-like"/>
</dbReference>
<dbReference type="EnsemblBacteria" id="BAC09038">
    <property type="protein sequence ID" value="BAC09038"/>
    <property type="gene ID" value="BAC09038"/>
</dbReference>
<dbReference type="InterPro" id="IPR011009">
    <property type="entry name" value="Kinase-like_dom_sf"/>
</dbReference>
<dbReference type="SUPFAM" id="SSF46689">
    <property type="entry name" value="Homeodomain-like"/>
    <property type="match status" value="1"/>
</dbReference>
<evidence type="ECO:0000313" key="2">
    <source>
        <dbReference type="EMBL" id="BAC09038.1"/>
    </source>
</evidence>
<dbReference type="Gene3D" id="3.30.420.10">
    <property type="entry name" value="Ribonuclease H-like superfamily/Ribonuclease H"/>
    <property type="match status" value="1"/>
</dbReference>
<dbReference type="EMBL" id="BA000039">
    <property type="protein sequence ID" value="BAC09038.1"/>
    <property type="molecule type" value="Genomic_DNA"/>
</dbReference>
<feature type="domain" description="Integrase catalytic" evidence="1">
    <location>
        <begin position="152"/>
        <end position="326"/>
    </location>
</feature>
<dbReference type="SUPFAM" id="SSF56112">
    <property type="entry name" value="Protein kinase-like (PK-like)"/>
    <property type="match status" value="1"/>
</dbReference>
<sequence length="479" mass="55254">MLVPRSESVQRWSITMPRIHANARTTPRIRREIQQAPASISHRELARRYGIHRHTVAKWRKRATVEDKSTRPHRLQTTLTEAQELVIVEVRKLLLLPLDDLLVLARTFLNPNLSRSALDRCLRRHGVSNLRILQKERESLEGSPKSTTRQFKAYAPGFIHIDVKYLPQMPDEEQRRYLFVAIDRATRWVYLAIHEEKSAESATRFLANVLANAPFVVRTVLTDNGKEFTDRFSSAGERQPTGHHPFDQLCREKRITHRLIQPRHPQTNGMVERFNGRIAEILRAERFVSAADLQETLTRYLWAYNHRIPQRVLGHMTPIEKLRWWQTERPDLFVSRVDNVTGLDTYVKRETTELVLVGWGKASVLTSASGTFIGTVGYSAPEQQEGKPEPASDLFALGATMVYLLTGYEPETYFRWGLREYRLYAEDIPHLHPLMVDLINCLTHPDPRERYPNAAEVKRRLQEIATITPTTPPVSSSAS</sequence>
<dbReference type="PANTHER" id="PTHR42648">
    <property type="entry name" value="TRANSPOSASE, PUTATIVE-RELATED"/>
    <property type="match status" value="1"/>
</dbReference>
<dbReference type="Gene3D" id="1.10.510.10">
    <property type="entry name" value="Transferase(Phosphotransferase) domain 1"/>
    <property type="match status" value="1"/>
</dbReference>
<dbReference type="Proteomes" id="UP000000440">
    <property type="component" value="Chromosome"/>
</dbReference>
<evidence type="ECO:0000259" key="1">
    <source>
        <dbReference type="PROSITE" id="PS50994"/>
    </source>
</evidence>
<dbReference type="InterPro" id="IPR012337">
    <property type="entry name" value="RNaseH-like_sf"/>
</dbReference>
<evidence type="ECO:0000313" key="3">
    <source>
        <dbReference type="Proteomes" id="UP000000440"/>
    </source>
</evidence>
<dbReference type="PANTHER" id="PTHR42648:SF18">
    <property type="entry name" value="RETROTRANSPOSON, UNCLASSIFIED-LIKE PROTEIN"/>
    <property type="match status" value="1"/>
</dbReference>
<organism evidence="2 3">
    <name type="scientific">Thermosynechococcus vestitus (strain NIES-2133 / IAM M-273 / BP-1)</name>
    <dbReference type="NCBI Taxonomy" id="197221"/>
    <lineage>
        <taxon>Bacteria</taxon>
        <taxon>Bacillati</taxon>
        <taxon>Cyanobacteriota</taxon>
        <taxon>Cyanophyceae</taxon>
        <taxon>Acaryochloridales</taxon>
        <taxon>Thermosynechococcaceae</taxon>
        <taxon>Thermosynechococcus</taxon>
    </lineage>
</organism>
<reference evidence="2 3" key="1">
    <citation type="journal article" date="2002" name="DNA Res.">
        <title>Complete genome structure of the thermophilic cyanobacterium Thermosynechococcus elongatus BP-1.</title>
        <authorList>
            <person name="Nakamura Y."/>
            <person name="Kaneko T."/>
            <person name="Sato S."/>
            <person name="Ikeuchi M."/>
            <person name="Katoh H."/>
            <person name="Sasamoto S."/>
            <person name="Watanabe A."/>
            <person name="Iriguchi M."/>
            <person name="Kawashima K."/>
            <person name="Kimura T."/>
            <person name="Kishida Y."/>
            <person name="Kiyokawa C."/>
            <person name="Kohara M."/>
            <person name="Matsumoto M."/>
            <person name="Matsuno A."/>
            <person name="Nakazaki N."/>
            <person name="Shimpo S."/>
            <person name="Sugimoto M."/>
            <person name="Takeuchi C."/>
            <person name="Yamada M."/>
            <person name="Tabata S."/>
        </authorList>
    </citation>
    <scope>NUCLEOTIDE SEQUENCE [LARGE SCALE GENOMIC DNA]</scope>
    <source>
        <strain evidence="3">IAM M-273 / NIES-2133 / BP-1</strain>
    </source>
</reference>
<dbReference type="eggNOG" id="COG0515">
    <property type="taxonomic scope" value="Bacteria"/>
</dbReference>
<dbReference type="GO" id="GO:0015074">
    <property type="term" value="P:DNA integration"/>
    <property type="evidence" value="ECO:0007669"/>
    <property type="project" value="InterPro"/>
</dbReference>
<dbReference type="InterPro" id="IPR001584">
    <property type="entry name" value="Integrase_cat-core"/>
</dbReference>
<proteinExistence type="predicted"/>
<dbReference type="InterPro" id="IPR009057">
    <property type="entry name" value="Homeodomain-like_sf"/>
</dbReference>
<dbReference type="Pfam" id="PF00665">
    <property type="entry name" value="rve"/>
    <property type="match status" value="1"/>
</dbReference>
<name>Q8DIU5_THEVB</name>
<dbReference type="InterPro" id="IPR047656">
    <property type="entry name" value="IS481-like_transpos"/>
</dbReference>
<gene>
    <name evidence="2" type="ordered locus">tll1486</name>
</gene>
<dbReference type="SUPFAM" id="SSF53098">
    <property type="entry name" value="Ribonuclease H-like"/>
    <property type="match status" value="1"/>
</dbReference>
<dbReference type="GO" id="GO:0003676">
    <property type="term" value="F:nucleic acid binding"/>
    <property type="evidence" value="ECO:0007669"/>
    <property type="project" value="InterPro"/>
</dbReference>
<dbReference type="InterPro" id="IPR036397">
    <property type="entry name" value="RNaseH_sf"/>
</dbReference>
<dbReference type="PATRIC" id="fig|197221.4.peg.1558"/>
<dbReference type="STRING" id="197221.gene:10748086"/>